<dbReference type="EMBL" id="LWHJ01000029">
    <property type="protein sequence ID" value="OAQ38983.1"/>
    <property type="molecule type" value="Genomic_DNA"/>
</dbReference>
<proteinExistence type="predicted"/>
<organism evidence="1 2">
    <name type="scientific">Pedobacter psychrophilus</name>
    <dbReference type="NCBI Taxonomy" id="1826909"/>
    <lineage>
        <taxon>Bacteria</taxon>
        <taxon>Pseudomonadati</taxon>
        <taxon>Bacteroidota</taxon>
        <taxon>Sphingobacteriia</taxon>
        <taxon>Sphingobacteriales</taxon>
        <taxon>Sphingobacteriaceae</taxon>
        <taxon>Pedobacter</taxon>
    </lineage>
</organism>
<dbReference type="RefSeq" id="WP_068823135.1">
    <property type="nucleotide sequence ID" value="NZ_LWHJ01000029.1"/>
</dbReference>
<evidence type="ECO:0000313" key="2">
    <source>
        <dbReference type="Proteomes" id="UP000078459"/>
    </source>
</evidence>
<protein>
    <submittedName>
        <fullName evidence="1">Uncharacterized protein</fullName>
    </submittedName>
</protein>
<reference evidence="1 2" key="2">
    <citation type="submission" date="2016-06" db="EMBL/GenBank/DDBJ databases">
        <title>Pedobacter psychrophilus sp. nov., isolated from Antarctic fragmentary rock.</title>
        <authorList>
            <person name="Svec P."/>
        </authorList>
    </citation>
    <scope>NUCLEOTIDE SEQUENCE [LARGE SCALE GENOMIC DNA]</scope>
    <source>
        <strain evidence="1 2">CCM 8644</strain>
    </source>
</reference>
<sequence length="70" mass="8383">MSERFDKLLSLYLEDNFSHKDYNDLFAFISSNLYDEQLLQKIDESFKNVMFDDQVNYTLKPKNTVSESLF</sequence>
<comment type="caution">
    <text evidence="1">The sequence shown here is derived from an EMBL/GenBank/DDBJ whole genome shotgun (WGS) entry which is preliminary data.</text>
</comment>
<name>A0A179DEU3_9SPHI</name>
<gene>
    <name evidence="1" type="ORF">A5893_13170</name>
</gene>
<accession>A0A179DEU3</accession>
<dbReference type="AlphaFoldDB" id="A0A179DEU3"/>
<keyword evidence="2" id="KW-1185">Reference proteome</keyword>
<evidence type="ECO:0000313" key="1">
    <source>
        <dbReference type="EMBL" id="OAQ38983.1"/>
    </source>
</evidence>
<reference evidence="1 2" key="1">
    <citation type="submission" date="2016-04" db="EMBL/GenBank/DDBJ databases">
        <authorList>
            <person name="Evans L.H."/>
            <person name="Alamgir A."/>
            <person name="Owens N."/>
            <person name="Weber N.D."/>
            <person name="Virtaneva K."/>
            <person name="Barbian K."/>
            <person name="Babar A."/>
            <person name="Rosenke K."/>
        </authorList>
    </citation>
    <scope>NUCLEOTIDE SEQUENCE [LARGE SCALE GENOMIC DNA]</scope>
    <source>
        <strain evidence="1 2">CCM 8644</strain>
    </source>
</reference>
<dbReference type="Proteomes" id="UP000078459">
    <property type="component" value="Unassembled WGS sequence"/>
</dbReference>